<evidence type="ECO:0000259" key="6">
    <source>
        <dbReference type="PROSITE" id="PS51182"/>
    </source>
</evidence>
<accession>A0A8X7S8W3</accession>
<feature type="domain" description="FH2" evidence="7">
    <location>
        <begin position="1736"/>
        <end position="2132"/>
    </location>
</feature>
<feature type="compositionally biased region" description="Pro residues" evidence="5">
    <location>
        <begin position="1616"/>
        <end position="1641"/>
    </location>
</feature>
<reference evidence="8 9" key="1">
    <citation type="submission" date="2020-02" db="EMBL/GenBank/DDBJ databases">
        <authorList>
            <person name="Ma Q."/>
            <person name="Huang Y."/>
            <person name="Song X."/>
            <person name="Pei D."/>
        </authorList>
    </citation>
    <scope>NUCLEOTIDE SEQUENCE [LARGE SCALE GENOMIC DNA]</scope>
    <source>
        <strain evidence="8">Sxm20200214</strain>
        <tissue evidence="8">Leaf</tissue>
    </source>
</reference>
<dbReference type="EMBL" id="JAAMPC010000008">
    <property type="protein sequence ID" value="KAG2299694.1"/>
    <property type="molecule type" value="Genomic_DNA"/>
</dbReference>
<dbReference type="SUPFAM" id="SSF52799">
    <property type="entry name" value="(Phosphotyrosine protein) phosphatases II"/>
    <property type="match status" value="2"/>
</dbReference>
<evidence type="ECO:0000256" key="2">
    <source>
        <dbReference type="ARBA" id="ARBA00022912"/>
    </source>
</evidence>
<comment type="caution">
    <text evidence="8">The sequence shown here is derived from an EMBL/GenBank/DDBJ whole genome shotgun (WGS) entry which is preliminary data.</text>
</comment>
<dbReference type="Pfam" id="PF02181">
    <property type="entry name" value="FH2"/>
    <property type="match status" value="2"/>
</dbReference>
<dbReference type="PANTHER" id="PTHR45733:SF20">
    <property type="entry name" value="FORMIN-LIKE PROTEIN 13"/>
    <property type="match status" value="1"/>
</dbReference>
<evidence type="ECO:0000313" key="8">
    <source>
        <dbReference type="EMBL" id="KAG2299694.1"/>
    </source>
</evidence>
<evidence type="ECO:0000256" key="1">
    <source>
        <dbReference type="ARBA" id="ARBA00006468"/>
    </source>
</evidence>
<feature type="region of interest" description="Disordered" evidence="5">
    <location>
        <begin position="1787"/>
        <end position="1806"/>
    </location>
</feature>
<dbReference type="SUPFAM" id="SSF101447">
    <property type="entry name" value="Formin homology 2 domain (FH2 domain)"/>
    <property type="match status" value="2"/>
</dbReference>
<dbReference type="PROSITE" id="PS51444">
    <property type="entry name" value="FH2"/>
    <property type="match status" value="2"/>
</dbReference>
<feature type="compositionally biased region" description="Pro residues" evidence="5">
    <location>
        <begin position="1590"/>
        <end position="1600"/>
    </location>
</feature>
<dbReference type="Pfam" id="PF10409">
    <property type="entry name" value="PTEN_C2"/>
    <property type="match status" value="2"/>
</dbReference>
<protein>
    <recommendedName>
        <fullName evidence="3">Formin-like protein</fullName>
    </recommendedName>
</protein>
<dbReference type="OrthoDB" id="1668162at2759"/>
<feature type="compositionally biased region" description="Polar residues" evidence="5">
    <location>
        <begin position="1435"/>
        <end position="1456"/>
    </location>
</feature>
<keyword evidence="4" id="KW-0175">Coiled coil</keyword>
<dbReference type="Gene3D" id="2.60.40.1110">
    <property type="match status" value="2"/>
</dbReference>
<dbReference type="Proteomes" id="UP000886595">
    <property type="component" value="Unassembled WGS sequence"/>
</dbReference>
<feature type="compositionally biased region" description="Polar residues" evidence="5">
    <location>
        <begin position="1480"/>
        <end position="1497"/>
    </location>
</feature>
<evidence type="ECO:0000259" key="7">
    <source>
        <dbReference type="PROSITE" id="PS51444"/>
    </source>
</evidence>
<feature type="compositionally biased region" description="Basic and acidic residues" evidence="5">
    <location>
        <begin position="2116"/>
        <end position="2167"/>
    </location>
</feature>
<dbReference type="GO" id="GO:0004721">
    <property type="term" value="F:phosphoprotein phosphatase activity"/>
    <property type="evidence" value="ECO:0007669"/>
    <property type="project" value="UniProtKB-KW"/>
</dbReference>
<sequence length="2173" mass="241525">MASFRNLFNRKPPDGLLEICDRVFVFDCCFSSDSWEEENYKVYMAGVVNQLQEHFPDASSLVFNFREVATRSVMADVLSEHGLTMMDYPRHYQGCSLLPVEVMHHFLRSSEAWLSLGPSNLLLMHCEQGAWPVLAFILAALLIYRKQYSGDLKTLDMIYKQAPRELLQLFSPLNPVPSQLRYLQYVSRRNLVSEFEWPPLDRHLTMDCVTLRFVPHVSGQGGCRPIFRVYGQDPLFVDDKKSKLLYSTPKKGKHLRVYKQEECELVKFDINCHVQGDIVIECLSLNDDLVREVMSFRVVFNTAFIRSNILMLNRDEVDTLWHIKEQFPNNFCVKLLFTDLDAASSVDMMDFSCLEEKDGLPIEAFSKVQELFNQVDWADQTGATRNIANAVQERPDGNSSPIYIHDIVKQAATENNAKLKLSSVSEVEMVESPEKQPTGDFQIAEDTHDVLQISSQANTISQDATKSSGQESPPFVDGSDFSENAEENTPSSPPRENNGKVVSFSSSTPLPPRENYTAKELTPYHWLKLTRAVNGSLWAETQMSSEASKIPEIDMTELESLFSPFSPEPEGKSRLDSSCGHKAEKVQLYSVLNLEESALDADQVENLIMFCPTREEMELLKGYSGDVDKLGKCELFFLEMMKVPRVETKLRVCSFKIQFRSQISELKNSLSVVNSAAEQIKNSEKFKRIMQTILSLGNALNQGTARGAAVGFKLDSLPKLSETRARYNRMTLMHYLCKILSEKMPEVLDFTKDLSSLEPATKIQLKFLAEEMQAINKELEKVVQELSLSENDGPISRNFNKILKEFLHYAEAEVRSLASLYSGAGRNVDGFILYFGEDPAKCPFEQAVSTLLNFARLFNRAHEENGKQLEAEAKKKAEEENSKTVFDCCFSSDSWEEENYKVYMAGVVNQLQEHFPDASSLVFNFREVGTRSVMADVLSEHGLTIMDYPRHYEGCSLLPVEVMHHFLRSSESWLSLGPSNLLLMHCERGAWPVLAFMLAALLIYRKQYSGELKTLDMIYKQAPRELLQLFSPLNPIPSQCRYLQYVSRRNLVSEWPPLDRALTMDCVILRFVPDVSGQGGCRPMFRVYGQDPLFVDDKKPKLLYSTPKKGKHLRVYKQAECELVKIDINCHVQGDIVIECLSLNDDLVREVMLFRVVFNTAFIRSNILMLNRDEVDTLWHIKEQFPKGFRVELLFSDMDAASSVDVMDFSSLEEKDGLPIEVFSKVQELFNQVDWADQTDATRNMLQHLAIANAVQERPEGNSSPRLQGLSPKSFHEIVKQAAMENNAKLKLSSVSEVEMVDSPEKQPTGSAKKFIAEDTHSVLQISSQANTPSQDATKLSGQESPSLKLVHHSATVKPFVDGSENGEKNILRSPQENNGKAVSFLSSTPSPPHPTMTSLAPVAAPPPPPSPPPMPAVASQPSEKLQHSVVQPAETLSQGNSWVSLAGSTFHQTTPNEKRPVTLPPTSLPLPPAADVAPQESSKVTNSSSVLPSPTLSADPAKPSQAETSGSFCPVSPPIRAPDDVVSPLGQPARSHPPVSNSDKTHGLPRPPPPPPPPPPPMQHSENIPLPAPAIAASPVSNSDKTHGLPPPPPPPPPMHHSDENTNTVANVSSPIPPPAPAIAASPPPPPPPPPAPPMPQSQGNSAIKSSPPAPPRPPAPPLPPNAPPPPPPGQMKAPSAPPPPPLGQMRSPSAPPPPPKLGAKSSPSSGTSVPPTPALPGGSLSSGKGRMLRVNSKSNTAKKLKPYHWLKLTRAVNGSLWAETQMSSEASKAPEIDMTELESLFSSAPEEARKSRLNSSRGPKPEKVQLIEHRRAYNCEIMLSKVKVPLQDLMYSVLNLEESALDADQVENLIKFCPTKEEMELLKGYSGDVDKLGKCELFFLEMMKVPRVETKLRVFSFKIQFRSQISELKNSLSVVNSAAEQIKNSEKFKRIMQTVLSLGNALNQGTARGAAVGFKLDSLPKLSETRARNNRMTLMHYLCKILAEKMPEVLDFTKDLSSLEPSTKIQLKFLAEEMQAINKGLEKVVQELSLSENDGPISHNFNKILKEFLLYAEAEVRSLASLYSGVGRNVDGLILYFGEDPAKCPFEQVVSTLLNFVRLFNRAHEENGKQLEAEAKKKAEEEKSKTSEVDKESRKPLSLEEQVKKEKTKIGGLDKEIKEPLEEGTAA</sequence>
<gene>
    <name evidence="8" type="ORF">Bca52824_036166</name>
</gene>
<dbReference type="InterPro" id="IPR051144">
    <property type="entry name" value="Formin_homology_domain"/>
</dbReference>
<keyword evidence="2" id="KW-0378">Hydrolase</keyword>
<dbReference type="PROSITE" id="PS51182">
    <property type="entry name" value="C2_TENSIN"/>
    <property type="match status" value="2"/>
</dbReference>
<dbReference type="SMART" id="SM01326">
    <property type="entry name" value="PTEN_C2"/>
    <property type="match status" value="2"/>
</dbReference>
<feature type="compositionally biased region" description="Low complexity" evidence="5">
    <location>
        <begin position="1703"/>
        <end position="1715"/>
    </location>
</feature>
<feature type="domain" description="C2 tensin-type" evidence="6">
    <location>
        <begin position="1059"/>
        <end position="1198"/>
    </location>
</feature>
<comment type="similarity">
    <text evidence="1">Belongs to the formin-like family. Class-II subfamily.</text>
</comment>
<feature type="compositionally biased region" description="Pro residues" evidence="5">
    <location>
        <begin position="1404"/>
        <end position="1416"/>
    </location>
</feature>
<dbReference type="Gene3D" id="3.90.190.10">
    <property type="entry name" value="Protein tyrosine phosphatase superfamily"/>
    <property type="match status" value="2"/>
</dbReference>
<feature type="compositionally biased region" description="Polar residues" evidence="5">
    <location>
        <begin position="1329"/>
        <end position="1346"/>
    </location>
</feature>
<dbReference type="InterPro" id="IPR029021">
    <property type="entry name" value="Prot-tyrosine_phosphatase-like"/>
</dbReference>
<feature type="domain" description="C2 tensin-type" evidence="6">
    <location>
        <begin position="201"/>
        <end position="340"/>
    </location>
</feature>
<dbReference type="Gene3D" id="1.20.58.2220">
    <property type="entry name" value="Formin, FH2 domain"/>
    <property type="match status" value="2"/>
</dbReference>
<feature type="compositionally biased region" description="Pro residues" evidence="5">
    <location>
        <begin position="1550"/>
        <end position="1563"/>
    </location>
</feature>
<dbReference type="InterPro" id="IPR014020">
    <property type="entry name" value="Tensin_C2-dom"/>
</dbReference>
<dbReference type="InterPro" id="IPR015425">
    <property type="entry name" value="FH2_Formin"/>
</dbReference>
<feature type="compositionally biased region" description="Pro residues" evidence="5">
    <location>
        <begin position="1653"/>
        <end position="1688"/>
    </location>
</feature>
<evidence type="ECO:0000313" key="9">
    <source>
        <dbReference type="Proteomes" id="UP000886595"/>
    </source>
</evidence>
<feature type="compositionally biased region" description="Pro residues" evidence="5">
    <location>
        <begin position="1463"/>
        <end position="1473"/>
    </location>
</feature>
<keyword evidence="9" id="KW-1185">Reference proteome</keyword>
<dbReference type="PANTHER" id="PTHR45733">
    <property type="entry name" value="FORMIN-J"/>
    <property type="match status" value="1"/>
</dbReference>
<feature type="domain" description="FH2" evidence="7">
    <location>
        <begin position="511"/>
        <end position="884"/>
    </location>
</feature>
<feature type="region of interest" description="Disordered" evidence="5">
    <location>
        <begin position="2116"/>
        <end position="2173"/>
    </location>
</feature>
<dbReference type="InterPro" id="IPR042201">
    <property type="entry name" value="FH2_Formin_sf"/>
</dbReference>
<proteinExistence type="inferred from homology"/>
<dbReference type="SUPFAM" id="SSF49562">
    <property type="entry name" value="C2 domain (Calcium/lipid-binding domain, CaLB)"/>
    <property type="match status" value="2"/>
</dbReference>
<evidence type="ECO:0000256" key="5">
    <source>
        <dbReference type="SAM" id="MobiDB-lite"/>
    </source>
</evidence>
<keyword evidence="2" id="KW-0904">Protein phosphatase</keyword>
<organism evidence="8 9">
    <name type="scientific">Brassica carinata</name>
    <name type="common">Ethiopian mustard</name>
    <name type="synonym">Abyssinian cabbage</name>
    <dbReference type="NCBI Taxonomy" id="52824"/>
    <lineage>
        <taxon>Eukaryota</taxon>
        <taxon>Viridiplantae</taxon>
        <taxon>Streptophyta</taxon>
        <taxon>Embryophyta</taxon>
        <taxon>Tracheophyta</taxon>
        <taxon>Spermatophyta</taxon>
        <taxon>Magnoliopsida</taxon>
        <taxon>eudicotyledons</taxon>
        <taxon>Gunneridae</taxon>
        <taxon>Pentapetalae</taxon>
        <taxon>rosids</taxon>
        <taxon>malvids</taxon>
        <taxon>Brassicales</taxon>
        <taxon>Brassicaceae</taxon>
        <taxon>Brassiceae</taxon>
        <taxon>Brassica</taxon>
    </lineage>
</organism>
<feature type="coiled-coil region" evidence="4">
    <location>
        <begin position="765"/>
        <end position="792"/>
    </location>
</feature>
<feature type="region of interest" description="Disordered" evidence="5">
    <location>
        <begin position="459"/>
        <end position="516"/>
    </location>
</feature>
<dbReference type="InterPro" id="IPR035892">
    <property type="entry name" value="C2_domain_sf"/>
</dbReference>
<name>A0A8X7S8W3_BRACI</name>
<evidence type="ECO:0000256" key="4">
    <source>
        <dbReference type="SAM" id="Coils"/>
    </source>
</evidence>
<dbReference type="SMART" id="SM00498">
    <property type="entry name" value="FH2"/>
    <property type="match status" value="2"/>
</dbReference>
<evidence type="ECO:0000256" key="3">
    <source>
        <dbReference type="RuleBase" id="RU361260"/>
    </source>
</evidence>
<feature type="region of interest" description="Disordered" evidence="5">
    <location>
        <begin position="1329"/>
        <end position="1732"/>
    </location>
</feature>
<feature type="compositionally biased region" description="Polar residues" evidence="5">
    <location>
        <begin position="459"/>
        <end position="471"/>
    </location>
</feature>